<reference evidence="10 11" key="1">
    <citation type="submission" date="2016-10" db="EMBL/GenBank/DDBJ databases">
        <title>Paenibacillus species isolates.</title>
        <authorList>
            <person name="Beno S.M."/>
        </authorList>
    </citation>
    <scope>NUCLEOTIDE SEQUENCE [LARGE SCALE GENOMIC DNA]</scope>
    <source>
        <strain evidence="10 11">FSL H7-0710</strain>
    </source>
</reference>
<dbReference type="InterPro" id="IPR046953">
    <property type="entry name" value="Spore_GerAC-like_C"/>
</dbReference>
<gene>
    <name evidence="10" type="ORF">BSK52_27710</name>
</gene>
<dbReference type="RefSeq" id="WP_076121546.1">
    <property type="nucleotide sequence ID" value="NZ_MPTC01000044.1"/>
</dbReference>
<keyword evidence="6" id="KW-0564">Palmitate</keyword>
<evidence type="ECO:0000313" key="11">
    <source>
        <dbReference type="Proteomes" id="UP000187439"/>
    </source>
</evidence>
<dbReference type="Pfam" id="PF05504">
    <property type="entry name" value="Spore_GerAC"/>
    <property type="match status" value="1"/>
</dbReference>
<proteinExistence type="inferred from homology"/>
<dbReference type="PANTHER" id="PTHR35789:SF1">
    <property type="entry name" value="SPORE GERMINATION PROTEIN B3"/>
    <property type="match status" value="1"/>
</dbReference>
<comment type="subcellular location">
    <subcellularLocation>
        <location evidence="1">Membrane</location>
        <topology evidence="1">Lipid-anchor</topology>
    </subcellularLocation>
</comment>
<accession>A0A1R0XJH5</accession>
<organism evidence="10 11">
    <name type="scientific">Paenibacillus odorifer</name>
    <dbReference type="NCBI Taxonomy" id="189426"/>
    <lineage>
        <taxon>Bacteria</taxon>
        <taxon>Bacillati</taxon>
        <taxon>Bacillota</taxon>
        <taxon>Bacilli</taxon>
        <taxon>Bacillales</taxon>
        <taxon>Paenibacillaceae</taxon>
        <taxon>Paenibacillus</taxon>
    </lineage>
</organism>
<dbReference type="GO" id="GO:0016020">
    <property type="term" value="C:membrane"/>
    <property type="evidence" value="ECO:0007669"/>
    <property type="project" value="UniProtKB-SubCell"/>
</dbReference>
<dbReference type="EMBL" id="MPTC01000044">
    <property type="protein sequence ID" value="OMD35157.1"/>
    <property type="molecule type" value="Genomic_DNA"/>
</dbReference>
<evidence type="ECO:0000256" key="4">
    <source>
        <dbReference type="ARBA" id="ARBA00022729"/>
    </source>
</evidence>
<keyword evidence="4" id="KW-0732">Signal</keyword>
<evidence type="ECO:0000256" key="5">
    <source>
        <dbReference type="ARBA" id="ARBA00023136"/>
    </source>
</evidence>
<evidence type="ECO:0000256" key="2">
    <source>
        <dbReference type="ARBA" id="ARBA00007886"/>
    </source>
</evidence>
<dbReference type="Proteomes" id="UP000187439">
    <property type="component" value="Unassembled WGS sequence"/>
</dbReference>
<dbReference type="Pfam" id="PF25198">
    <property type="entry name" value="Spore_GerAC_N"/>
    <property type="match status" value="1"/>
</dbReference>
<dbReference type="InterPro" id="IPR038501">
    <property type="entry name" value="Spore_GerAC_C_sf"/>
</dbReference>
<evidence type="ECO:0000256" key="3">
    <source>
        <dbReference type="ARBA" id="ARBA00022544"/>
    </source>
</evidence>
<dbReference type="PROSITE" id="PS51257">
    <property type="entry name" value="PROKAR_LIPOPROTEIN"/>
    <property type="match status" value="1"/>
</dbReference>
<dbReference type="InterPro" id="IPR008844">
    <property type="entry name" value="Spore_GerAC-like"/>
</dbReference>
<dbReference type="AlphaFoldDB" id="A0A1R0XJH5"/>
<evidence type="ECO:0000259" key="8">
    <source>
        <dbReference type="Pfam" id="PF05504"/>
    </source>
</evidence>
<evidence type="ECO:0000313" key="10">
    <source>
        <dbReference type="EMBL" id="OMD35157.1"/>
    </source>
</evidence>
<evidence type="ECO:0000256" key="6">
    <source>
        <dbReference type="ARBA" id="ARBA00023139"/>
    </source>
</evidence>
<protein>
    <submittedName>
        <fullName evidence="10">Uncharacterized protein</fullName>
    </submittedName>
</protein>
<sequence length="379" mass="43210">MKLIRCILVIPLLSTLLTGCWGSKEIEHMIYVNTVGVDYVDNKVVIYIQMVNFSGIAKKEAGQTQEQKTFTGKAEGDSFDNAIFNLYASSPQRIVWSNVKTIVFSEAALKKESVVNQVLDVWDRYYEFRYTVWTMATKEPIEKVLNTASISDLSVIYSQLNSPMRTFEQSSIIAPLYLYKFIWKWKEEADTVQLPFLEIVPDWTSNKVPSPNVSMTGICFLQNQQYRGHLKSKDVLGIRWFEKKTQRTPLVIKDEKKVLAVIVMSKIKFSIHPKMKNGKPAFDIKVSMQGTLPESNPNLTRSALELKAIKEIDNQIRETYLKGLEINADVYGLSGIFYRELPKEWKKLNDKGIIPLDSNSIDKISISVNLNSGGISKIQ</sequence>
<dbReference type="PANTHER" id="PTHR35789">
    <property type="entry name" value="SPORE GERMINATION PROTEIN B3"/>
    <property type="match status" value="1"/>
</dbReference>
<evidence type="ECO:0000259" key="9">
    <source>
        <dbReference type="Pfam" id="PF25198"/>
    </source>
</evidence>
<dbReference type="NCBIfam" id="TIGR02887">
    <property type="entry name" value="spore_ger_x_C"/>
    <property type="match status" value="1"/>
</dbReference>
<feature type="domain" description="Spore germination protein N-terminal" evidence="9">
    <location>
        <begin position="23"/>
        <end position="198"/>
    </location>
</feature>
<dbReference type="GO" id="GO:0009847">
    <property type="term" value="P:spore germination"/>
    <property type="evidence" value="ECO:0007669"/>
    <property type="project" value="InterPro"/>
</dbReference>
<comment type="caution">
    <text evidence="10">The sequence shown here is derived from an EMBL/GenBank/DDBJ whole genome shotgun (WGS) entry which is preliminary data.</text>
</comment>
<keyword evidence="5" id="KW-0472">Membrane</keyword>
<feature type="domain" description="Spore germination GerAC-like C-terminal" evidence="8">
    <location>
        <begin position="217"/>
        <end position="350"/>
    </location>
</feature>
<keyword evidence="7" id="KW-0449">Lipoprotein</keyword>
<dbReference type="Gene3D" id="3.30.300.210">
    <property type="entry name" value="Nutrient germinant receptor protein C, domain 3"/>
    <property type="match status" value="1"/>
</dbReference>
<dbReference type="InterPro" id="IPR057336">
    <property type="entry name" value="GerAC_N"/>
</dbReference>
<evidence type="ECO:0000256" key="7">
    <source>
        <dbReference type="ARBA" id="ARBA00023288"/>
    </source>
</evidence>
<evidence type="ECO:0000256" key="1">
    <source>
        <dbReference type="ARBA" id="ARBA00004635"/>
    </source>
</evidence>
<keyword evidence="3" id="KW-0309">Germination</keyword>
<name>A0A1R0XJH5_9BACL</name>
<dbReference type="OrthoDB" id="2380468at2"/>
<comment type="similarity">
    <text evidence="2">Belongs to the GerABKC lipoprotein family.</text>
</comment>